<dbReference type="PROSITE" id="PS51072">
    <property type="entry name" value="MHD"/>
    <property type="match status" value="1"/>
</dbReference>
<evidence type="ECO:0000313" key="14">
    <source>
        <dbReference type="EMBL" id="CAH1179612.1"/>
    </source>
</evidence>
<proteinExistence type="inferred from homology"/>
<keyword evidence="12" id="KW-0175">Coiled coil</keyword>
<keyword evidence="4 10" id="KW-0963">Cytoplasm</keyword>
<dbReference type="OrthoDB" id="10266042at2759"/>
<dbReference type="InterPro" id="IPR027059">
    <property type="entry name" value="Coatomer_dsu"/>
</dbReference>
<dbReference type="GO" id="GO:0006888">
    <property type="term" value="P:endoplasmic reticulum to Golgi vesicle-mediated transport"/>
    <property type="evidence" value="ECO:0007669"/>
    <property type="project" value="TreeGrafter"/>
</dbReference>
<evidence type="ECO:0000256" key="7">
    <source>
        <dbReference type="ARBA" id="ARBA00023034"/>
    </source>
</evidence>
<keyword evidence="15" id="KW-1185">Reference proteome</keyword>
<organism evidence="14 15">
    <name type="scientific">Phaedon cochleariae</name>
    <name type="common">Mustard beetle</name>
    <dbReference type="NCBI Taxonomy" id="80249"/>
    <lineage>
        <taxon>Eukaryota</taxon>
        <taxon>Metazoa</taxon>
        <taxon>Ecdysozoa</taxon>
        <taxon>Arthropoda</taxon>
        <taxon>Hexapoda</taxon>
        <taxon>Insecta</taxon>
        <taxon>Pterygota</taxon>
        <taxon>Neoptera</taxon>
        <taxon>Endopterygota</taxon>
        <taxon>Coleoptera</taxon>
        <taxon>Polyphaga</taxon>
        <taxon>Cucujiformia</taxon>
        <taxon>Chrysomeloidea</taxon>
        <taxon>Chrysomelidae</taxon>
        <taxon>Chrysomelinae</taxon>
        <taxon>Chrysomelini</taxon>
        <taxon>Phaedon</taxon>
    </lineage>
</organism>
<dbReference type="InterPro" id="IPR011012">
    <property type="entry name" value="Longin-like_dom_sf"/>
</dbReference>
<evidence type="ECO:0000256" key="4">
    <source>
        <dbReference type="ARBA" id="ARBA00022490"/>
    </source>
</evidence>
<comment type="similarity">
    <text evidence="1 10">Belongs to the adaptor complexes medium subunit family. Delta-COP subfamily.</text>
</comment>
<comment type="subcellular location">
    <subcellularLocation>
        <location evidence="10 11">Cytoplasm</location>
    </subcellularLocation>
    <subcellularLocation>
        <location evidence="10 11">Cytoplasmic vesicle</location>
        <location evidence="10 11">COPI-coated vesicle membrane</location>
        <topology evidence="10 11">Peripheral membrane protein</topology>
        <orientation evidence="10 11">Cytoplasmic side</orientation>
    </subcellularLocation>
    <subcellularLocation>
        <location evidence="10 11">Golgi apparatus membrane</location>
        <topology evidence="10 11">Peripheral membrane protein</topology>
        <orientation evidence="10 11">Cytoplasmic side</orientation>
    </subcellularLocation>
</comment>
<dbReference type="Proteomes" id="UP001153737">
    <property type="component" value="Chromosome 8"/>
</dbReference>
<evidence type="ECO:0000313" key="15">
    <source>
        <dbReference type="Proteomes" id="UP001153737"/>
    </source>
</evidence>
<keyword evidence="7 10" id="KW-0333">Golgi apparatus</keyword>
<protein>
    <recommendedName>
        <fullName evidence="10">Coatomer subunit delta</fullName>
    </recommendedName>
</protein>
<comment type="subunit">
    <text evidence="2 10">Oligomeric complex that consists of at least the alpha, beta, beta', gamma, delta, epsilon and zeta subunits.</text>
</comment>
<feature type="domain" description="MHD" evidence="13">
    <location>
        <begin position="271"/>
        <end position="512"/>
    </location>
</feature>
<dbReference type="GO" id="GO:0000139">
    <property type="term" value="C:Golgi membrane"/>
    <property type="evidence" value="ECO:0007669"/>
    <property type="project" value="UniProtKB-SubCell"/>
</dbReference>
<reference evidence="14" key="1">
    <citation type="submission" date="2022-01" db="EMBL/GenBank/DDBJ databases">
        <authorList>
            <person name="King R."/>
        </authorList>
    </citation>
    <scope>NUCLEOTIDE SEQUENCE</scope>
</reference>
<dbReference type="Pfam" id="PF00928">
    <property type="entry name" value="Adap_comp_sub"/>
    <property type="match status" value="1"/>
</dbReference>
<reference evidence="14" key="2">
    <citation type="submission" date="2022-10" db="EMBL/GenBank/DDBJ databases">
        <authorList>
            <consortium name="ENA_rothamsted_submissions"/>
            <consortium name="culmorum"/>
            <person name="King R."/>
        </authorList>
    </citation>
    <scope>NUCLEOTIDE SEQUENCE</scope>
</reference>
<dbReference type="InterPro" id="IPR036168">
    <property type="entry name" value="AP2_Mu_C_sf"/>
</dbReference>
<dbReference type="Gene3D" id="3.30.450.60">
    <property type="match status" value="1"/>
</dbReference>
<evidence type="ECO:0000256" key="5">
    <source>
        <dbReference type="ARBA" id="ARBA00022892"/>
    </source>
</evidence>
<comment type="function">
    <text evidence="10">The coatomer is a cytosolic protein complex that binds to dilysine motifs and reversibly associates with Golgi non-clathrin-coated vesicles, which further mediate biosynthetic protein transport from the ER, via the Golgi up to the trans Golgi network. Coatomer complex is required for budding from Golgi membranes, and is essential for the retrograde Golgi-to-ER transport of dilysine-tagged proteins.</text>
</comment>
<evidence type="ECO:0000256" key="3">
    <source>
        <dbReference type="ARBA" id="ARBA00022448"/>
    </source>
</evidence>
<evidence type="ECO:0000256" key="8">
    <source>
        <dbReference type="ARBA" id="ARBA00023136"/>
    </source>
</evidence>
<dbReference type="PANTHER" id="PTHR10121:SF0">
    <property type="entry name" value="COATOMER SUBUNIT DELTA"/>
    <property type="match status" value="1"/>
</dbReference>
<keyword evidence="6 10" id="KW-0653">Protein transport</keyword>
<evidence type="ECO:0000256" key="2">
    <source>
        <dbReference type="ARBA" id="ARBA00011775"/>
    </source>
</evidence>
<dbReference type="AlphaFoldDB" id="A0A9P0DYX8"/>
<name>A0A9P0DYX8_PHACE</name>
<accession>A0A9P0DYX8</accession>
<dbReference type="SUPFAM" id="SSF64356">
    <property type="entry name" value="SNARE-like"/>
    <property type="match status" value="1"/>
</dbReference>
<dbReference type="CDD" id="cd09254">
    <property type="entry name" value="AP_delta-COPI_MHD"/>
    <property type="match status" value="1"/>
</dbReference>
<keyword evidence="5 10" id="KW-0931">ER-Golgi transport</keyword>
<evidence type="ECO:0000256" key="11">
    <source>
        <dbReference type="RuleBase" id="RU366052"/>
    </source>
</evidence>
<evidence type="ECO:0000256" key="6">
    <source>
        <dbReference type="ARBA" id="ARBA00022927"/>
    </source>
</evidence>
<dbReference type="SUPFAM" id="SSF49447">
    <property type="entry name" value="Second domain of Mu2 adaptin subunit (ap50) of ap2 adaptor"/>
    <property type="match status" value="1"/>
</dbReference>
<dbReference type="GO" id="GO:0030126">
    <property type="term" value="C:COPI vesicle coat"/>
    <property type="evidence" value="ECO:0007669"/>
    <property type="project" value="UniProtKB-UniRule"/>
</dbReference>
<dbReference type="InterPro" id="IPR022775">
    <property type="entry name" value="AP_mu_sigma_su"/>
</dbReference>
<evidence type="ECO:0000256" key="10">
    <source>
        <dbReference type="RuleBase" id="RU364018"/>
    </source>
</evidence>
<dbReference type="InterPro" id="IPR028565">
    <property type="entry name" value="MHD"/>
</dbReference>
<dbReference type="GO" id="GO:0051645">
    <property type="term" value="P:Golgi localization"/>
    <property type="evidence" value="ECO:0007669"/>
    <property type="project" value="TreeGrafter"/>
</dbReference>
<dbReference type="Pfam" id="PF01217">
    <property type="entry name" value="Clat_adaptor_s"/>
    <property type="match status" value="1"/>
</dbReference>
<feature type="coiled-coil region" evidence="12">
    <location>
        <begin position="148"/>
        <end position="176"/>
    </location>
</feature>
<dbReference type="CDD" id="cd14830">
    <property type="entry name" value="Delta_COP_N"/>
    <property type="match status" value="1"/>
</dbReference>
<dbReference type="EMBL" id="OU896714">
    <property type="protein sequence ID" value="CAH1179612.1"/>
    <property type="molecule type" value="Genomic_DNA"/>
</dbReference>
<evidence type="ECO:0000256" key="1">
    <source>
        <dbReference type="ARBA" id="ARBA00010516"/>
    </source>
</evidence>
<dbReference type="PANTHER" id="PTHR10121">
    <property type="entry name" value="COATOMER SUBUNIT DELTA"/>
    <property type="match status" value="1"/>
</dbReference>
<evidence type="ECO:0000256" key="12">
    <source>
        <dbReference type="SAM" id="Coils"/>
    </source>
</evidence>
<dbReference type="GO" id="GO:0006890">
    <property type="term" value="P:retrograde vesicle-mediated transport, Golgi to endoplasmic reticulum"/>
    <property type="evidence" value="ECO:0007669"/>
    <property type="project" value="UniProtKB-UniRule"/>
</dbReference>
<keyword evidence="8 10" id="KW-0472">Membrane</keyword>
<keyword evidence="3 10" id="KW-0813">Transport</keyword>
<evidence type="ECO:0000256" key="9">
    <source>
        <dbReference type="ARBA" id="ARBA00023329"/>
    </source>
</evidence>
<evidence type="ECO:0000259" key="13">
    <source>
        <dbReference type="PROSITE" id="PS51072"/>
    </source>
</evidence>
<gene>
    <name evidence="14" type="ORF">PHAECO_LOCUS11795</name>
</gene>
<dbReference type="FunFam" id="3.30.450.60:FF:000003">
    <property type="entry name" value="Coatomer subunit delta"/>
    <property type="match status" value="1"/>
</dbReference>
<keyword evidence="9 10" id="KW-0968">Cytoplasmic vesicle</keyword>
<dbReference type="GO" id="GO:0015031">
    <property type="term" value="P:protein transport"/>
    <property type="evidence" value="ECO:0007669"/>
    <property type="project" value="UniProtKB-KW"/>
</dbReference>
<sequence length="512" mass="57142">MVLIAAAVCTKAGKTIVSRQFVEMTKARIEGLLAAFPKLIPTGTQHTFVETDSVRYVYQPLERLYMLLITTKASNILEDLETLRLFARVIPEYCRSLEESEIAENAFSLIFAFDEIVALGYRESVNLSQIRTFVEMDSHEEKVYQAVRQTQEREAKNKMREKAKELQRQKMEAAKKGIKTSFGKSGGFGSTTGYTPAPSVGDVANVSNDVKPASYTTAPVQKAKGMKLGGKGRDVESFVDQLKSEGENVIAPMKNSISQPGTKTPAIKTDIDDVHLRLEEKLVVRLGRDGGIQQFELLGLVTLHIGDERWGRIRVQLENQNSHGVQLQTHPNVDKELFKLRSQIGLKQPSKPFPLHTDVGVLKWRLQSMDETLVPLLINCWPSEAGDGSCDVNIEYELTHTNLELVEVNIAIPLPIGCSPVIGECDGTYTHESRRNQLIWNLPLIDVNNKSGSLEFNAPRAIPDDFFPLSVSFTSKSSYANIKITEVVHVDDDSPVKYSVESVLYPDKYEIV</sequence>